<name>A0A1R4HAS8_9GAMM</name>
<dbReference type="OrthoDB" id="664884at2"/>
<dbReference type="GO" id="GO:0006508">
    <property type="term" value="P:proteolysis"/>
    <property type="evidence" value="ECO:0007669"/>
    <property type="project" value="UniProtKB-KW"/>
</dbReference>
<keyword evidence="1" id="KW-0645">Protease</keyword>
<proteinExistence type="predicted"/>
<dbReference type="EMBL" id="FUKJ01000251">
    <property type="protein sequence ID" value="SJM93319.1"/>
    <property type="molecule type" value="Genomic_DNA"/>
</dbReference>
<dbReference type="Gene3D" id="2.40.70.10">
    <property type="entry name" value="Acid Proteases"/>
    <property type="match status" value="1"/>
</dbReference>
<accession>A0A1R4HAS8</accession>
<dbReference type="Proteomes" id="UP000195442">
    <property type="component" value="Unassembled WGS sequence"/>
</dbReference>
<dbReference type="Pfam" id="PF13975">
    <property type="entry name" value="gag-asp_proteas"/>
    <property type="match status" value="1"/>
</dbReference>
<dbReference type="InterPro" id="IPR022274">
    <property type="entry name" value="Peptidase_asp_AF0612"/>
</dbReference>
<keyword evidence="2" id="KW-1185">Reference proteome</keyword>
<dbReference type="CDD" id="cd00303">
    <property type="entry name" value="retropepsin_like"/>
    <property type="match status" value="1"/>
</dbReference>
<dbReference type="RefSeq" id="WP_087147336.1">
    <property type="nucleotide sequence ID" value="NZ_FUKJ01000251.1"/>
</dbReference>
<reference evidence="2" key="1">
    <citation type="submission" date="2017-02" db="EMBL/GenBank/DDBJ databases">
        <authorList>
            <person name="Daims H."/>
        </authorList>
    </citation>
    <scope>NUCLEOTIDE SEQUENCE [LARGE SCALE GENOMIC DNA]</scope>
</reference>
<dbReference type="NCBIfam" id="TIGR03698">
    <property type="entry name" value="clan_AA_DTGF"/>
    <property type="match status" value="1"/>
</dbReference>
<dbReference type="AlphaFoldDB" id="A0A1R4HAS8"/>
<evidence type="ECO:0000313" key="1">
    <source>
        <dbReference type="EMBL" id="SJM93319.1"/>
    </source>
</evidence>
<evidence type="ECO:0000313" key="2">
    <source>
        <dbReference type="Proteomes" id="UP000195442"/>
    </source>
</evidence>
<organism evidence="1 2">
    <name type="scientific">Crenothrix polyspora</name>
    <dbReference type="NCBI Taxonomy" id="360316"/>
    <lineage>
        <taxon>Bacteria</taxon>
        <taxon>Pseudomonadati</taxon>
        <taxon>Pseudomonadota</taxon>
        <taxon>Gammaproteobacteria</taxon>
        <taxon>Methylococcales</taxon>
        <taxon>Crenotrichaceae</taxon>
        <taxon>Crenothrix</taxon>
    </lineage>
</organism>
<dbReference type="SUPFAM" id="SSF50630">
    <property type="entry name" value="Acid proteases"/>
    <property type="match status" value="1"/>
</dbReference>
<sequence length="126" mass="13733">MGLTYATLKLTNLFNRQAVEISALVDTGATFMCVTEEVALQLGFDITEVSRQTVTLADGHQLKVPKIAPIEIAFENRSYVTEAVVLGNESLLGVIPLEAMDLIVDPRQQALIVNPQHPNYPVALAK</sequence>
<dbReference type="GO" id="GO:0008233">
    <property type="term" value="F:peptidase activity"/>
    <property type="evidence" value="ECO:0007669"/>
    <property type="project" value="UniProtKB-KW"/>
</dbReference>
<gene>
    <name evidence="1" type="ORF">CRENPOLYSF2_3240002</name>
</gene>
<keyword evidence="1" id="KW-0378">Hydrolase</keyword>
<protein>
    <submittedName>
        <fullName evidence="1">Clan AA aspartic protease, AF_0612 family</fullName>
    </submittedName>
</protein>
<dbReference type="InterPro" id="IPR021109">
    <property type="entry name" value="Peptidase_aspartic_dom_sf"/>
</dbReference>